<dbReference type="EMBL" id="BAAAZU010000001">
    <property type="protein sequence ID" value="GAA3912335.1"/>
    <property type="molecule type" value="Genomic_DNA"/>
</dbReference>
<protein>
    <recommendedName>
        <fullName evidence="3">2'-5' RNA ligase family protein</fullName>
    </recommendedName>
</protein>
<organism evidence="1 2">
    <name type="scientific">Luteimonas lutimaris</name>
    <dbReference type="NCBI Taxonomy" id="698645"/>
    <lineage>
        <taxon>Bacteria</taxon>
        <taxon>Pseudomonadati</taxon>
        <taxon>Pseudomonadota</taxon>
        <taxon>Gammaproteobacteria</taxon>
        <taxon>Lysobacterales</taxon>
        <taxon>Lysobacteraceae</taxon>
        <taxon>Luteimonas</taxon>
    </lineage>
</organism>
<gene>
    <name evidence="1" type="ORF">GCM10022229_01180</name>
</gene>
<evidence type="ECO:0008006" key="3">
    <source>
        <dbReference type="Google" id="ProtNLM"/>
    </source>
</evidence>
<reference evidence="2" key="1">
    <citation type="journal article" date="2019" name="Int. J. Syst. Evol. Microbiol.">
        <title>The Global Catalogue of Microorganisms (GCM) 10K type strain sequencing project: providing services to taxonomists for standard genome sequencing and annotation.</title>
        <authorList>
            <consortium name="The Broad Institute Genomics Platform"/>
            <consortium name="The Broad Institute Genome Sequencing Center for Infectious Disease"/>
            <person name="Wu L."/>
            <person name="Ma J."/>
        </authorList>
    </citation>
    <scope>NUCLEOTIDE SEQUENCE [LARGE SCALE GENOMIC DNA]</scope>
    <source>
        <strain evidence="2">JCM 16916</strain>
    </source>
</reference>
<comment type="caution">
    <text evidence="1">The sequence shown here is derived from an EMBL/GenBank/DDBJ whole genome shotgun (WGS) entry which is preliminary data.</text>
</comment>
<keyword evidence="2" id="KW-1185">Reference proteome</keyword>
<name>A0ABP7M0X7_9GAMM</name>
<evidence type="ECO:0000313" key="2">
    <source>
        <dbReference type="Proteomes" id="UP001501727"/>
    </source>
</evidence>
<accession>A0ABP7M0X7</accession>
<dbReference type="Proteomes" id="UP001501727">
    <property type="component" value="Unassembled WGS sequence"/>
</dbReference>
<proteinExistence type="predicted"/>
<dbReference type="RefSeq" id="WP_344757976.1">
    <property type="nucleotide sequence ID" value="NZ_BAAAZU010000001.1"/>
</dbReference>
<sequence>MVASFAPHTLVLPIAPERWPPPRTAVELDGLRLAPKPELHVTLVGRALGAELRATFGEHAGALVGAARDAHDWRFERSGRRLLLRKPFATEGRATLAHALVELVDLPAMVPFQRALGRLLGRQLPVPPPHVTLYTAGRLQGIGVSSPARLRAFTVRRVTCDELA</sequence>
<evidence type="ECO:0000313" key="1">
    <source>
        <dbReference type="EMBL" id="GAA3912335.1"/>
    </source>
</evidence>